<evidence type="ECO:0000256" key="4">
    <source>
        <dbReference type="ARBA" id="ARBA00022989"/>
    </source>
</evidence>
<evidence type="ECO:0008006" key="8">
    <source>
        <dbReference type="Google" id="ProtNLM"/>
    </source>
</evidence>
<dbReference type="Pfam" id="PF03994">
    <property type="entry name" value="DUF350"/>
    <property type="match status" value="2"/>
</dbReference>
<feature type="non-terminal residue" evidence="7">
    <location>
        <position position="1"/>
    </location>
</feature>
<feature type="transmembrane region" description="Helical" evidence="6">
    <location>
        <begin position="121"/>
        <end position="142"/>
    </location>
</feature>
<evidence type="ECO:0000256" key="3">
    <source>
        <dbReference type="ARBA" id="ARBA00022692"/>
    </source>
</evidence>
<protein>
    <recommendedName>
        <fullName evidence="8">DUF350 domain-containing protein</fullName>
    </recommendedName>
</protein>
<dbReference type="PANTHER" id="PTHR40043:SF1">
    <property type="entry name" value="UPF0719 INNER MEMBRANE PROTEIN YJFL"/>
    <property type="match status" value="1"/>
</dbReference>
<gene>
    <name evidence="7" type="ORF">METZ01_LOCUS186587</name>
</gene>
<keyword evidence="2" id="KW-1003">Cell membrane</keyword>
<feature type="transmembrane region" description="Helical" evidence="6">
    <location>
        <begin position="190"/>
        <end position="211"/>
    </location>
</feature>
<reference evidence="7" key="1">
    <citation type="submission" date="2018-05" db="EMBL/GenBank/DDBJ databases">
        <authorList>
            <person name="Lanie J.A."/>
            <person name="Ng W.-L."/>
            <person name="Kazmierczak K.M."/>
            <person name="Andrzejewski T.M."/>
            <person name="Davidsen T.M."/>
            <person name="Wayne K.J."/>
            <person name="Tettelin H."/>
            <person name="Glass J.I."/>
            <person name="Rusch D."/>
            <person name="Podicherti R."/>
            <person name="Tsui H.-C.T."/>
            <person name="Winkler M.E."/>
        </authorList>
    </citation>
    <scope>NUCLEOTIDE SEQUENCE</scope>
</reference>
<organism evidence="7">
    <name type="scientific">marine metagenome</name>
    <dbReference type="NCBI Taxonomy" id="408172"/>
    <lineage>
        <taxon>unclassified sequences</taxon>
        <taxon>metagenomes</taxon>
        <taxon>ecological metagenomes</taxon>
    </lineage>
</organism>
<evidence type="ECO:0000256" key="1">
    <source>
        <dbReference type="ARBA" id="ARBA00004651"/>
    </source>
</evidence>
<accession>A0A382D7Z5</accession>
<feature type="transmembrane region" description="Helical" evidence="6">
    <location>
        <begin position="148"/>
        <end position="169"/>
    </location>
</feature>
<evidence type="ECO:0000256" key="2">
    <source>
        <dbReference type="ARBA" id="ARBA00022475"/>
    </source>
</evidence>
<feature type="transmembrane region" description="Helical" evidence="6">
    <location>
        <begin position="83"/>
        <end position="101"/>
    </location>
</feature>
<sequence length="281" mass="29889">VEAMLMPMGRATVYLLEAFVLLVLAKWAYTGLYRRVCLREELFDKGNVALAVSTAGYLFGITIALGGVLAGPSAGWQADLQGIGLYGVMTIAMMLVASWLCEKVLLPSFNNTKEVVEDQNLGTGFVEAGVHIANGLILFAIQQGSGPWWVGVAFWALAQAALLIVGLLYERATPHSIHDELERDNASVGLAFAGVLVGMGNIISLAMAGDFTGWRDGLITFGADVAFGLVILMIIKRLTDLVLAPGVSLAAQQTHETPRIGAGLLEAFGYVGGSMLVVWVF</sequence>
<dbReference type="InterPro" id="IPR007140">
    <property type="entry name" value="DUF350"/>
</dbReference>
<evidence type="ECO:0000313" key="7">
    <source>
        <dbReference type="EMBL" id="SVB33733.1"/>
    </source>
</evidence>
<feature type="transmembrane region" description="Helical" evidence="6">
    <location>
        <begin position="50"/>
        <end position="71"/>
    </location>
</feature>
<evidence type="ECO:0000256" key="6">
    <source>
        <dbReference type="SAM" id="Phobius"/>
    </source>
</evidence>
<feature type="transmembrane region" description="Helical" evidence="6">
    <location>
        <begin position="217"/>
        <end position="235"/>
    </location>
</feature>
<comment type="subcellular location">
    <subcellularLocation>
        <location evidence="1">Cell membrane</location>
        <topology evidence="1">Multi-pass membrane protein</topology>
    </subcellularLocation>
</comment>
<feature type="transmembrane region" description="Helical" evidence="6">
    <location>
        <begin position="12"/>
        <end position="29"/>
    </location>
</feature>
<dbReference type="GO" id="GO:0005886">
    <property type="term" value="C:plasma membrane"/>
    <property type="evidence" value="ECO:0007669"/>
    <property type="project" value="UniProtKB-SubCell"/>
</dbReference>
<proteinExistence type="predicted"/>
<dbReference type="AlphaFoldDB" id="A0A382D7Z5"/>
<keyword evidence="3 6" id="KW-0812">Transmembrane</keyword>
<name>A0A382D7Z5_9ZZZZ</name>
<dbReference type="EMBL" id="UINC01037763">
    <property type="protein sequence ID" value="SVB33733.1"/>
    <property type="molecule type" value="Genomic_DNA"/>
</dbReference>
<evidence type="ECO:0000256" key="5">
    <source>
        <dbReference type="ARBA" id="ARBA00023136"/>
    </source>
</evidence>
<keyword evidence="5 6" id="KW-0472">Membrane</keyword>
<dbReference type="PANTHER" id="PTHR40043">
    <property type="entry name" value="UPF0719 INNER MEMBRANE PROTEIN YJFL"/>
    <property type="match status" value="1"/>
</dbReference>
<keyword evidence="4 6" id="KW-1133">Transmembrane helix</keyword>